<dbReference type="GO" id="GO:0005829">
    <property type="term" value="C:cytosol"/>
    <property type="evidence" value="ECO:0007669"/>
    <property type="project" value="TreeGrafter"/>
</dbReference>
<dbReference type="InterPro" id="IPR010044">
    <property type="entry name" value="MTAP"/>
</dbReference>
<dbReference type="Pfam" id="PF01048">
    <property type="entry name" value="PNP_UDP_1"/>
    <property type="match status" value="1"/>
</dbReference>
<dbReference type="PANTHER" id="PTHR42679:SF2">
    <property type="entry name" value="S-METHYL-5'-THIOADENOSINE PHOSPHORYLASE"/>
    <property type="match status" value="1"/>
</dbReference>
<dbReference type="CDD" id="cd09010">
    <property type="entry name" value="MTAP_SsMTAPII_like_MTIP"/>
    <property type="match status" value="1"/>
</dbReference>
<gene>
    <name evidence="4" type="ORF">AVDCRST_MAG58-296</name>
</gene>
<dbReference type="GO" id="GO:0009116">
    <property type="term" value="P:nucleoside metabolic process"/>
    <property type="evidence" value="ECO:0007669"/>
    <property type="project" value="InterPro"/>
</dbReference>
<dbReference type="GO" id="GO:0017061">
    <property type="term" value="F:S-methyl-5-thioadenosine phosphorylase activity"/>
    <property type="evidence" value="ECO:0007669"/>
    <property type="project" value="InterPro"/>
</dbReference>
<name>A0A6J4QH43_9ACTN</name>
<sequence>MIDVGIITGSGVYELPTDGEARVVESRFGKAEVSIFRAGPWTVGSISRHQKNHRHLPHTIPHQAHLTALRQLGARAVLSTTVVGAVDPSVHLGRPVLFDDLFFPSNLLPNGAECTVFTEPGDPMRGHLIWNEPFAPRLRRKLALATGDLGLEAAVGGVYGHTNGPRFESRAEIRWLGTAGVTAVSQTCGPEAVLAGELELPYALVGFPVNYATGISHSRTEELDGLLALSTEVLPLVMLRTVEMLEEEDLIFDHGYVYRVEGGVGLRKG</sequence>
<dbReference type="EMBL" id="CADCVF010000007">
    <property type="protein sequence ID" value="CAA9444804.1"/>
    <property type="molecule type" value="Genomic_DNA"/>
</dbReference>
<dbReference type="AlphaFoldDB" id="A0A6J4QH43"/>
<accession>A0A6J4QH43</accession>
<evidence type="ECO:0000256" key="2">
    <source>
        <dbReference type="ARBA" id="ARBA00022679"/>
    </source>
</evidence>
<evidence type="ECO:0000256" key="1">
    <source>
        <dbReference type="ARBA" id="ARBA00022676"/>
    </source>
</evidence>
<reference evidence="4" key="1">
    <citation type="submission" date="2020-02" db="EMBL/GenBank/DDBJ databases">
        <authorList>
            <person name="Meier V. D."/>
        </authorList>
    </citation>
    <scope>NUCLEOTIDE SEQUENCE</scope>
    <source>
        <strain evidence="4">AVDCRST_MAG58</strain>
    </source>
</reference>
<organism evidence="4">
    <name type="scientific">uncultured Rubrobacteraceae bacterium</name>
    <dbReference type="NCBI Taxonomy" id="349277"/>
    <lineage>
        <taxon>Bacteria</taxon>
        <taxon>Bacillati</taxon>
        <taxon>Actinomycetota</taxon>
        <taxon>Rubrobacteria</taxon>
        <taxon>Rubrobacterales</taxon>
        <taxon>Rubrobacteraceae</taxon>
        <taxon>environmental samples</taxon>
    </lineage>
</organism>
<keyword evidence="1" id="KW-0328">Glycosyltransferase</keyword>
<dbReference type="InterPro" id="IPR000845">
    <property type="entry name" value="Nucleoside_phosphorylase_d"/>
</dbReference>
<protein>
    <recommendedName>
        <fullName evidence="3">Nucleoside phosphorylase domain-containing protein</fullName>
    </recommendedName>
</protein>
<dbReference type="Gene3D" id="3.40.50.1580">
    <property type="entry name" value="Nucleoside phosphorylase domain"/>
    <property type="match status" value="1"/>
</dbReference>
<feature type="domain" description="Nucleoside phosphorylase" evidence="3">
    <location>
        <begin position="5"/>
        <end position="217"/>
    </location>
</feature>
<evidence type="ECO:0000313" key="4">
    <source>
        <dbReference type="EMBL" id="CAA9444804.1"/>
    </source>
</evidence>
<keyword evidence="2" id="KW-0808">Transferase</keyword>
<evidence type="ECO:0000259" key="3">
    <source>
        <dbReference type="Pfam" id="PF01048"/>
    </source>
</evidence>
<dbReference type="SUPFAM" id="SSF53167">
    <property type="entry name" value="Purine and uridine phosphorylases"/>
    <property type="match status" value="1"/>
</dbReference>
<proteinExistence type="predicted"/>
<dbReference type="PANTHER" id="PTHR42679">
    <property type="entry name" value="S-METHYL-5'-THIOADENOSINE PHOSPHORYLASE"/>
    <property type="match status" value="1"/>
</dbReference>
<dbReference type="InterPro" id="IPR035994">
    <property type="entry name" value="Nucleoside_phosphorylase_sf"/>
</dbReference>
<dbReference type="GO" id="GO:0019509">
    <property type="term" value="P:L-methionine salvage from methylthioadenosine"/>
    <property type="evidence" value="ECO:0007669"/>
    <property type="project" value="TreeGrafter"/>
</dbReference>